<proteinExistence type="predicted"/>
<feature type="signal peptide" evidence="1">
    <location>
        <begin position="1"/>
        <end position="21"/>
    </location>
</feature>
<dbReference type="KEGG" id="hce:HCW_07175"/>
<protein>
    <recommendedName>
        <fullName evidence="4">Beta-lactamase</fullName>
    </recommendedName>
</protein>
<gene>
    <name evidence="2" type="ordered locus">HCW_07175</name>
</gene>
<sequence length="91" mass="10421">MQKIFVLLVLVGGLLASPSTKNELSQKDVNIQKWTNSDLGGENYLFWKGYQTCLKAHDTRTCLKMAKMVLEMGKNKGNTYALWVMFLNKEF</sequence>
<keyword evidence="1" id="KW-0732">Signal</keyword>
<evidence type="ECO:0000256" key="1">
    <source>
        <dbReference type="SAM" id="SignalP"/>
    </source>
</evidence>
<feature type="chain" id="PRO_5003626543" description="Beta-lactamase" evidence="1">
    <location>
        <begin position="22"/>
        <end position="91"/>
    </location>
</feature>
<keyword evidence="3" id="KW-1185">Reference proteome</keyword>
<evidence type="ECO:0000313" key="3">
    <source>
        <dbReference type="Proteomes" id="UP000005010"/>
    </source>
</evidence>
<dbReference type="AlphaFoldDB" id="I0EP24"/>
<organism evidence="2 3">
    <name type="scientific">Helicobacter cetorum (strain ATCC BAA-429 / MIT 00-7128)</name>
    <dbReference type="NCBI Taxonomy" id="182217"/>
    <lineage>
        <taxon>Bacteria</taxon>
        <taxon>Pseudomonadati</taxon>
        <taxon>Campylobacterota</taxon>
        <taxon>Epsilonproteobacteria</taxon>
        <taxon>Campylobacterales</taxon>
        <taxon>Helicobacteraceae</taxon>
        <taxon>Helicobacter</taxon>
    </lineage>
</organism>
<dbReference type="Proteomes" id="UP000005010">
    <property type="component" value="Chromosome"/>
</dbReference>
<reference evidence="3" key="1">
    <citation type="submission" date="2012-04" db="EMBL/GenBank/DDBJ databases">
        <title>Complete genome sequence of Helicobacter cetorum strain MIT 00-7128.</title>
        <authorList>
            <person name="Kersulyte D."/>
            <person name="Berg D.E."/>
        </authorList>
    </citation>
    <scope>NUCLEOTIDE SEQUENCE [LARGE SCALE GENOMIC DNA]</scope>
    <source>
        <strain evidence="3">MIT 00-7128</strain>
    </source>
</reference>
<evidence type="ECO:0000313" key="2">
    <source>
        <dbReference type="EMBL" id="AFI04693.1"/>
    </source>
</evidence>
<name>I0EP24_HELC0</name>
<dbReference type="EMBL" id="CP003479">
    <property type="protein sequence ID" value="AFI04693.1"/>
    <property type="molecule type" value="Genomic_DNA"/>
</dbReference>
<dbReference type="PATRIC" id="fig|182217.3.peg.1517"/>
<dbReference type="STRING" id="182217.HCW_07175"/>
<accession>I0EP24</accession>
<dbReference type="HOGENOM" id="CLU_2422890_0_0_7"/>
<dbReference type="RefSeq" id="WP_014661560.1">
    <property type="nucleotide sequence ID" value="NC_017737.1"/>
</dbReference>
<evidence type="ECO:0008006" key="4">
    <source>
        <dbReference type="Google" id="ProtNLM"/>
    </source>
</evidence>